<dbReference type="InterPro" id="IPR036390">
    <property type="entry name" value="WH_DNA-bd_sf"/>
</dbReference>
<name>A0A1H6BGW7_9RHOB</name>
<dbReference type="InterPro" id="IPR008920">
    <property type="entry name" value="TF_FadR/GntR_C"/>
</dbReference>
<dbReference type="AlphaFoldDB" id="A0A1H6BGW7"/>
<evidence type="ECO:0000313" key="5">
    <source>
        <dbReference type="EMBL" id="SEG60009.1"/>
    </source>
</evidence>
<dbReference type="InterPro" id="IPR036388">
    <property type="entry name" value="WH-like_DNA-bd_sf"/>
</dbReference>
<dbReference type="InterPro" id="IPR011711">
    <property type="entry name" value="GntR_C"/>
</dbReference>
<proteinExistence type="predicted"/>
<dbReference type="EMBL" id="FNUZ01000007">
    <property type="protein sequence ID" value="SEG60009.1"/>
    <property type="molecule type" value="Genomic_DNA"/>
</dbReference>
<dbReference type="GO" id="GO:0003677">
    <property type="term" value="F:DNA binding"/>
    <property type="evidence" value="ECO:0007669"/>
    <property type="project" value="UniProtKB-KW"/>
</dbReference>
<dbReference type="SUPFAM" id="SSF46785">
    <property type="entry name" value="Winged helix' DNA-binding domain"/>
    <property type="match status" value="1"/>
</dbReference>
<dbReference type="PANTHER" id="PTHR43537">
    <property type="entry name" value="TRANSCRIPTIONAL REGULATOR, GNTR FAMILY"/>
    <property type="match status" value="1"/>
</dbReference>
<evidence type="ECO:0000256" key="3">
    <source>
        <dbReference type="ARBA" id="ARBA00023163"/>
    </source>
</evidence>
<evidence type="ECO:0000313" key="6">
    <source>
        <dbReference type="Proteomes" id="UP000236752"/>
    </source>
</evidence>
<dbReference type="PROSITE" id="PS50949">
    <property type="entry name" value="HTH_GNTR"/>
    <property type="match status" value="1"/>
</dbReference>
<dbReference type="InterPro" id="IPR000524">
    <property type="entry name" value="Tscrpt_reg_HTH_GntR"/>
</dbReference>
<protein>
    <submittedName>
        <fullName evidence="5">DNA-binding transcriptional regulator, GntR family</fullName>
    </submittedName>
</protein>
<dbReference type="PANTHER" id="PTHR43537:SF49">
    <property type="entry name" value="TRANSCRIPTIONAL REGULATORY PROTEIN"/>
    <property type="match status" value="1"/>
</dbReference>
<keyword evidence="6" id="KW-1185">Reference proteome</keyword>
<dbReference type="Proteomes" id="UP000236752">
    <property type="component" value="Unassembled WGS sequence"/>
</dbReference>
<feature type="domain" description="HTH gntR-type" evidence="4">
    <location>
        <begin position="6"/>
        <end position="73"/>
    </location>
</feature>
<dbReference type="Gene3D" id="1.20.120.530">
    <property type="entry name" value="GntR ligand-binding domain-like"/>
    <property type="match status" value="1"/>
</dbReference>
<evidence type="ECO:0000259" key="4">
    <source>
        <dbReference type="PROSITE" id="PS50949"/>
    </source>
</evidence>
<dbReference type="GO" id="GO:0003700">
    <property type="term" value="F:DNA-binding transcription factor activity"/>
    <property type="evidence" value="ECO:0007669"/>
    <property type="project" value="InterPro"/>
</dbReference>
<dbReference type="Pfam" id="PF00392">
    <property type="entry name" value="GntR"/>
    <property type="match status" value="1"/>
</dbReference>
<dbReference type="Gene3D" id="1.10.10.10">
    <property type="entry name" value="Winged helix-like DNA-binding domain superfamily/Winged helix DNA-binding domain"/>
    <property type="match status" value="1"/>
</dbReference>
<keyword evidence="2 5" id="KW-0238">DNA-binding</keyword>
<gene>
    <name evidence="5" type="ORF">SAMN04488045_3544</name>
</gene>
<dbReference type="SMART" id="SM00895">
    <property type="entry name" value="FCD"/>
    <property type="match status" value="1"/>
</dbReference>
<accession>A0A1H6BGW7</accession>
<reference evidence="5 6" key="1">
    <citation type="submission" date="2016-10" db="EMBL/GenBank/DDBJ databases">
        <authorList>
            <person name="de Groot N.N."/>
        </authorList>
    </citation>
    <scope>NUCLEOTIDE SEQUENCE [LARGE SCALE GENOMIC DNA]</scope>
    <source>
        <strain evidence="5 6">DSM 26915</strain>
    </source>
</reference>
<dbReference type="Pfam" id="PF07729">
    <property type="entry name" value="FCD"/>
    <property type="match status" value="1"/>
</dbReference>
<evidence type="ECO:0000256" key="2">
    <source>
        <dbReference type="ARBA" id="ARBA00023125"/>
    </source>
</evidence>
<dbReference type="SMART" id="SM00345">
    <property type="entry name" value="HTH_GNTR"/>
    <property type="match status" value="1"/>
</dbReference>
<evidence type="ECO:0000256" key="1">
    <source>
        <dbReference type="ARBA" id="ARBA00023015"/>
    </source>
</evidence>
<keyword evidence="1" id="KW-0805">Transcription regulation</keyword>
<dbReference type="RefSeq" id="WP_103911680.1">
    <property type="nucleotide sequence ID" value="NZ_FNUZ01000007.1"/>
</dbReference>
<dbReference type="SUPFAM" id="SSF48008">
    <property type="entry name" value="GntR ligand-binding domain-like"/>
    <property type="match status" value="1"/>
</dbReference>
<dbReference type="CDD" id="cd07377">
    <property type="entry name" value="WHTH_GntR"/>
    <property type="match status" value="1"/>
</dbReference>
<keyword evidence="3" id="KW-0804">Transcription</keyword>
<organism evidence="5 6">
    <name type="scientific">Thalassococcus halodurans</name>
    <dbReference type="NCBI Taxonomy" id="373675"/>
    <lineage>
        <taxon>Bacteria</taxon>
        <taxon>Pseudomonadati</taxon>
        <taxon>Pseudomonadota</taxon>
        <taxon>Alphaproteobacteria</taxon>
        <taxon>Rhodobacterales</taxon>
        <taxon>Roseobacteraceae</taxon>
        <taxon>Thalassococcus</taxon>
    </lineage>
</organism>
<dbReference type="OrthoDB" id="9788098at2"/>
<sequence>MLDQTPKKSDDIAHQLASRIVRCEVSPGEKLRQDLVAREFGVSQVTVREAFLRLEGQGLVISLPRRGTCVASMDQKTAEELKVMRVALEPVALERSVPNLTPEQVQDIEDAQDACDFAETVEDWEDANRRFHLAVIAGCDMPRLVAEIAELQVLYSWHYNMHYAGRWKKRADRDHAAILAAIKEGDAATARIVMQRHLSRLS</sequence>